<evidence type="ECO:0000256" key="1">
    <source>
        <dbReference type="SAM" id="MobiDB-lite"/>
    </source>
</evidence>
<dbReference type="RefSeq" id="WP_084464095.1">
    <property type="nucleotide sequence ID" value="NZ_BBYK01000047.1"/>
</dbReference>
<feature type="domain" description="ABM" evidence="2">
    <location>
        <begin position="27"/>
        <end position="115"/>
    </location>
</feature>
<keyword evidence="3" id="KW-0560">Oxidoreductase</keyword>
<name>A0ABW6V8T3_MICFU</name>
<dbReference type="PROSITE" id="PS51725">
    <property type="entry name" value="ABM"/>
    <property type="match status" value="1"/>
</dbReference>
<organism evidence="3 4">
    <name type="scientific">Microtetraspora fusca</name>
    <dbReference type="NCBI Taxonomy" id="1997"/>
    <lineage>
        <taxon>Bacteria</taxon>
        <taxon>Bacillati</taxon>
        <taxon>Actinomycetota</taxon>
        <taxon>Actinomycetes</taxon>
        <taxon>Streptosporangiales</taxon>
        <taxon>Streptosporangiaceae</taxon>
        <taxon>Microtetraspora</taxon>
    </lineage>
</organism>
<keyword evidence="3" id="KW-0503">Monooxygenase</keyword>
<dbReference type="GO" id="GO:0004497">
    <property type="term" value="F:monooxygenase activity"/>
    <property type="evidence" value="ECO:0007669"/>
    <property type="project" value="UniProtKB-KW"/>
</dbReference>
<comment type="caution">
    <text evidence="3">The sequence shown here is derived from an EMBL/GenBank/DDBJ whole genome shotgun (WGS) entry which is preliminary data.</text>
</comment>
<feature type="region of interest" description="Disordered" evidence="1">
    <location>
        <begin position="1"/>
        <end position="20"/>
    </location>
</feature>
<dbReference type="Pfam" id="PF03992">
    <property type="entry name" value="ABM"/>
    <property type="match status" value="1"/>
</dbReference>
<sequence length="125" mass="13892">MSGRTETAGTADTTSAPERAGAGGAAFRVVLDIRVRPGSEAEFERAWLEVAEGIARHPANRGQRLLRDAEDDGAYYVFTDWTDESSFREFEVSPEHARNLARLRPYRNGGSMRTMRVVYELAGAR</sequence>
<dbReference type="EC" id="1.14.-.-" evidence="3"/>
<dbReference type="Proteomes" id="UP001602119">
    <property type="component" value="Unassembled WGS sequence"/>
</dbReference>
<reference evidence="3 4" key="1">
    <citation type="submission" date="2024-10" db="EMBL/GenBank/DDBJ databases">
        <title>The Natural Products Discovery Center: Release of the First 8490 Sequenced Strains for Exploring Actinobacteria Biosynthetic Diversity.</title>
        <authorList>
            <person name="Kalkreuter E."/>
            <person name="Kautsar S.A."/>
            <person name="Yang D."/>
            <person name="Bader C.D."/>
            <person name="Teijaro C.N."/>
            <person name="Fluegel L."/>
            <person name="Davis C.M."/>
            <person name="Simpson J.R."/>
            <person name="Lauterbach L."/>
            <person name="Steele A.D."/>
            <person name="Gui C."/>
            <person name="Meng S."/>
            <person name="Li G."/>
            <person name="Viehrig K."/>
            <person name="Ye F."/>
            <person name="Su P."/>
            <person name="Kiefer A.F."/>
            <person name="Nichols A."/>
            <person name="Cepeda A.J."/>
            <person name="Yan W."/>
            <person name="Fan B."/>
            <person name="Jiang Y."/>
            <person name="Adhikari A."/>
            <person name="Zheng C.-J."/>
            <person name="Schuster L."/>
            <person name="Cowan T.M."/>
            <person name="Smanski M.J."/>
            <person name="Chevrette M.G."/>
            <person name="De Carvalho L.P.S."/>
            <person name="Shen B."/>
        </authorList>
    </citation>
    <scope>NUCLEOTIDE SEQUENCE [LARGE SCALE GENOMIC DNA]</scope>
    <source>
        <strain evidence="3 4">NPDC001281</strain>
    </source>
</reference>
<dbReference type="Gene3D" id="3.30.70.100">
    <property type="match status" value="1"/>
</dbReference>
<feature type="compositionally biased region" description="Polar residues" evidence="1">
    <location>
        <begin position="1"/>
        <end position="16"/>
    </location>
</feature>
<proteinExistence type="predicted"/>
<dbReference type="InterPro" id="IPR007138">
    <property type="entry name" value="ABM_dom"/>
</dbReference>
<protein>
    <submittedName>
        <fullName evidence="3">Antibiotic biosynthesis monooxygenase family protein</fullName>
        <ecNumber evidence="3">1.14.-.-</ecNumber>
    </submittedName>
</protein>
<dbReference type="EMBL" id="JBIAXI010000014">
    <property type="protein sequence ID" value="MFF4775724.1"/>
    <property type="molecule type" value="Genomic_DNA"/>
</dbReference>
<keyword evidence="4" id="KW-1185">Reference proteome</keyword>
<evidence type="ECO:0000313" key="3">
    <source>
        <dbReference type="EMBL" id="MFF4775724.1"/>
    </source>
</evidence>
<gene>
    <name evidence="3" type="ORF">ACFY05_22990</name>
</gene>
<accession>A0ABW6V8T3</accession>
<evidence type="ECO:0000259" key="2">
    <source>
        <dbReference type="PROSITE" id="PS51725"/>
    </source>
</evidence>
<dbReference type="SUPFAM" id="SSF54909">
    <property type="entry name" value="Dimeric alpha+beta barrel"/>
    <property type="match status" value="1"/>
</dbReference>
<evidence type="ECO:0000313" key="4">
    <source>
        <dbReference type="Proteomes" id="UP001602119"/>
    </source>
</evidence>
<dbReference type="InterPro" id="IPR011008">
    <property type="entry name" value="Dimeric_a/b-barrel"/>
</dbReference>